<dbReference type="EMBL" id="QOKY01000135">
    <property type="protein sequence ID" value="RMZ56694.1"/>
    <property type="molecule type" value="Genomic_DNA"/>
</dbReference>
<proteinExistence type="predicted"/>
<comment type="caution">
    <text evidence="1">The sequence shown here is derived from an EMBL/GenBank/DDBJ whole genome shotgun (WGS) entry which is preliminary data.</text>
</comment>
<evidence type="ECO:0000313" key="1">
    <source>
        <dbReference type="EMBL" id="RMZ56694.1"/>
    </source>
</evidence>
<dbReference type="AlphaFoldDB" id="A0A3M7L3L1"/>
<evidence type="ECO:0000313" key="2">
    <source>
        <dbReference type="Proteomes" id="UP000279271"/>
    </source>
</evidence>
<gene>
    <name evidence="1" type="ORF">APUTEX25_002783</name>
</gene>
<feature type="non-terminal residue" evidence="1">
    <location>
        <position position="1"/>
    </location>
</feature>
<accession>A0A3M7L3L1</accession>
<protein>
    <submittedName>
        <fullName evidence="1">Uncharacterized protein</fullName>
    </submittedName>
</protein>
<reference evidence="2" key="1">
    <citation type="journal article" date="2018" name="Algal Res.">
        <title>Characterization of plant carbon substrate utilization by Auxenochlorella protothecoides.</title>
        <authorList>
            <person name="Vogler B.W."/>
            <person name="Starkenburg S.R."/>
            <person name="Sudasinghe N."/>
            <person name="Schambach J.Y."/>
            <person name="Rollin J.A."/>
            <person name="Pattathil S."/>
            <person name="Barry A.N."/>
        </authorList>
    </citation>
    <scope>NUCLEOTIDE SEQUENCE [LARGE SCALE GENOMIC DNA]</scope>
    <source>
        <strain evidence="2">UTEX 25</strain>
    </source>
</reference>
<sequence length="378" mass="39448">RGPPGARRLHSPLELLVHLFEVASGPPVPGRAGEVAFLQYLFMVLRVDLDARLQAFENMATVESEGLKGRRAALLEHSLLARIYSGELHVCWARLGALTSNDTRAALVGLLVRCMAAPHDDVEGQTTRSGAAVQVADMGPLLPVELAGLAAEMLRALLSLCGAMEGAGLFHRIHRGRTGAHQNHRMGLDRALLAAAWEGGAGCSDAGACAVLAALPPRDRLRLLGLLVARQFQRSTIQDQVPEGPSAALSKAAHLLEDGADAWGYVDVDPGAALAFVLSDLAAPTARSFQSLSRLAVVVGGLASALAGQPGLLARGAGAERVPADVPAALQAALRGIVDKAGRTSLGASQDLSRTALFQLMYSQMAVESLAARMQTAA</sequence>
<name>A0A3M7L3L1_AUXPR</name>
<dbReference type="Proteomes" id="UP000279271">
    <property type="component" value="Unassembled WGS sequence"/>
</dbReference>
<organism evidence="1 2">
    <name type="scientific">Auxenochlorella protothecoides</name>
    <name type="common">Green microalga</name>
    <name type="synonym">Chlorella protothecoides</name>
    <dbReference type="NCBI Taxonomy" id="3075"/>
    <lineage>
        <taxon>Eukaryota</taxon>
        <taxon>Viridiplantae</taxon>
        <taxon>Chlorophyta</taxon>
        <taxon>core chlorophytes</taxon>
        <taxon>Trebouxiophyceae</taxon>
        <taxon>Chlorellales</taxon>
        <taxon>Chlorellaceae</taxon>
        <taxon>Auxenochlorella</taxon>
    </lineage>
</organism>